<sequence>MFINFRRLYEMFFRSFDVSADTKLVENLEKDWVERIMILKRSWIFWIMISWMFLLIFILMISNSYLIYLNFENKMEAIILIGLLSFSILYWILSILSYFKKFRRIYGERYTVIDTKTLKQELIEWDIAFTKFFNQTFFNYFILIWVAIYIVYDLVFGQWFSNVWAYWVANIILLFLQIFMSSKFKKRMYDLEMDFGLIVPGKIIFYNQSWILRNIVTINSDKIKTITSNFANFLGSVFNYWDIVVLTEWDAANIWEMRLYFISHPTETVHEINELLGKEEQEKRESK</sequence>
<feature type="transmembrane region" description="Helical" evidence="1">
    <location>
        <begin position="137"/>
        <end position="157"/>
    </location>
</feature>
<accession>K1YNI1</accession>
<dbReference type="EMBL" id="AMFJ01028841">
    <property type="protein sequence ID" value="EKD44530.1"/>
    <property type="molecule type" value="Genomic_DNA"/>
</dbReference>
<keyword evidence="1" id="KW-1133">Transmembrane helix</keyword>
<gene>
    <name evidence="2" type="ORF">ACD_71C00110G0001</name>
</gene>
<comment type="caution">
    <text evidence="2">The sequence shown here is derived from an EMBL/GenBank/DDBJ whole genome shotgun (WGS) entry which is preliminary data.</text>
</comment>
<reference evidence="2" key="1">
    <citation type="journal article" date="2012" name="Science">
        <title>Fermentation, hydrogen, and sulfur metabolism in multiple uncultivated bacterial phyla.</title>
        <authorList>
            <person name="Wrighton K.C."/>
            <person name="Thomas B.C."/>
            <person name="Sharon I."/>
            <person name="Miller C.S."/>
            <person name="Castelle C.J."/>
            <person name="VerBerkmoes N.C."/>
            <person name="Wilkins M.J."/>
            <person name="Hettich R.L."/>
            <person name="Lipton M.S."/>
            <person name="Williams K.H."/>
            <person name="Long P.E."/>
            <person name="Banfield J.F."/>
        </authorList>
    </citation>
    <scope>NUCLEOTIDE SEQUENCE [LARGE SCALE GENOMIC DNA]</scope>
</reference>
<organism evidence="2">
    <name type="scientific">uncultured bacterium</name>
    <name type="common">gcode 4</name>
    <dbReference type="NCBI Taxonomy" id="1234023"/>
    <lineage>
        <taxon>Bacteria</taxon>
        <taxon>environmental samples</taxon>
    </lineage>
</organism>
<protein>
    <submittedName>
        <fullName evidence="2">Uncharacterized protein</fullName>
    </submittedName>
</protein>
<dbReference type="AlphaFoldDB" id="K1YNI1"/>
<feature type="transmembrane region" description="Helical" evidence="1">
    <location>
        <begin position="43"/>
        <end position="65"/>
    </location>
</feature>
<evidence type="ECO:0000313" key="2">
    <source>
        <dbReference type="EMBL" id="EKD44530.1"/>
    </source>
</evidence>
<feature type="transmembrane region" description="Helical" evidence="1">
    <location>
        <begin position="163"/>
        <end position="180"/>
    </location>
</feature>
<keyword evidence="1" id="KW-0812">Transmembrane</keyword>
<feature type="transmembrane region" description="Helical" evidence="1">
    <location>
        <begin position="77"/>
        <end position="99"/>
    </location>
</feature>
<evidence type="ECO:0000256" key="1">
    <source>
        <dbReference type="SAM" id="Phobius"/>
    </source>
</evidence>
<proteinExistence type="predicted"/>
<name>K1YNI1_9BACT</name>
<keyword evidence="1" id="KW-0472">Membrane</keyword>